<dbReference type="GO" id="GO:0004467">
    <property type="term" value="F:long-chain fatty acid-CoA ligase activity"/>
    <property type="evidence" value="ECO:0007669"/>
    <property type="project" value="UniProtKB-EC"/>
</dbReference>
<dbReference type="EMBL" id="MRZV01000690">
    <property type="protein sequence ID" value="PIK45725.1"/>
    <property type="molecule type" value="Genomic_DNA"/>
</dbReference>
<dbReference type="Gene3D" id="3.40.50.12780">
    <property type="entry name" value="N-terminal domain of ligase-like"/>
    <property type="match status" value="1"/>
</dbReference>
<dbReference type="GO" id="GO:0044539">
    <property type="term" value="P:long-chain fatty acid import into cell"/>
    <property type="evidence" value="ECO:0007669"/>
    <property type="project" value="TreeGrafter"/>
</dbReference>
<dbReference type="AlphaFoldDB" id="A0A2G8KCN7"/>
<keyword evidence="3" id="KW-0276">Fatty acid metabolism</keyword>
<dbReference type="GO" id="GO:0005886">
    <property type="term" value="C:plasma membrane"/>
    <property type="evidence" value="ECO:0007669"/>
    <property type="project" value="TreeGrafter"/>
</dbReference>
<keyword evidence="8" id="KW-1133">Transmembrane helix</keyword>
<dbReference type="PROSITE" id="PS00455">
    <property type="entry name" value="AMP_BINDING"/>
    <property type="match status" value="1"/>
</dbReference>
<comment type="catalytic activity">
    <reaction evidence="7">
        <text>tetracosanoate + ATP + CoA = tetracosanoyl-CoA + AMP + diphosphate</text>
        <dbReference type="Rhea" id="RHEA:33639"/>
        <dbReference type="ChEBI" id="CHEBI:30616"/>
        <dbReference type="ChEBI" id="CHEBI:31014"/>
        <dbReference type="ChEBI" id="CHEBI:33019"/>
        <dbReference type="ChEBI" id="CHEBI:57287"/>
        <dbReference type="ChEBI" id="CHEBI:65052"/>
        <dbReference type="ChEBI" id="CHEBI:456215"/>
    </reaction>
    <physiologicalReaction direction="left-to-right" evidence="7">
        <dbReference type="Rhea" id="RHEA:33640"/>
    </physiologicalReaction>
</comment>
<evidence type="ECO:0000256" key="1">
    <source>
        <dbReference type="ARBA" id="ARBA00006432"/>
    </source>
</evidence>
<evidence type="ECO:0000259" key="9">
    <source>
        <dbReference type="Pfam" id="PF00501"/>
    </source>
</evidence>
<keyword evidence="8" id="KW-0812">Transmembrane</keyword>
<accession>A0A2G8KCN7</accession>
<reference evidence="11 12" key="1">
    <citation type="journal article" date="2017" name="PLoS Biol.">
        <title>The sea cucumber genome provides insights into morphological evolution and visceral regeneration.</title>
        <authorList>
            <person name="Zhang X."/>
            <person name="Sun L."/>
            <person name="Yuan J."/>
            <person name="Sun Y."/>
            <person name="Gao Y."/>
            <person name="Zhang L."/>
            <person name="Li S."/>
            <person name="Dai H."/>
            <person name="Hamel J.F."/>
            <person name="Liu C."/>
            <person name="Yu Y."/>
            <person name="Liu S."/>
            <person name="Lin W."/>
            <person name="Guo K."/>
            <person name="Jin S."/>
            <person name="Xu P."/>
            <person name="Storey K.B."/>
            <person name="Huan P."/>
            <person name="Zhang T."/>
            <person name="Zhou Y."/>
            <person name="Zhang J."/>
            <person name="Lin C."/>
            <person name="Li X."/>
            <person name="Xing L."/>
            <person name="Huo D."/>
            <person name="Sun M."/>
            <person name="Wang L."/>
            <person name="Mercier A."/>
            <person name="Li F."/>
            <person name="Yang H."/>
            <person name="Xiang J."/>
        </authorList>
    </citation>
    <scope>NUCLEOTIDE SEQUENCE [LARGE SCALE GENOMIC DNA]</scope>
    <source>
        <strain evidence="11">Shaxun</strain>
        <tissue evidence="11">Muscle</tissue>
    </source>
</reference>
<dbReference type="InterPro" id="IPR042099">
    <property type="entry name" value="ANL_N_sf"/>
</dbReference>
<proteinExistence type="inferred from homology"/>
<dbReference type="Pfam" id="PF13193">
    <property type="entry name" value="AMP-binding_C"/>
    <property type="match status" value="1"/>
</dbReference>
<comment type="catalytic activity">
    <reaction evidence="5">
        <text>a very long-chain fatty acid + ATP + CoA = a very long-chain fatty acyl-CoA + AMP + diphosphate</text>
        <dbReference type="Rhea" id="RHEA:54536"/>
        <dbReference type="ChEBI" id="CHEBI:30616"/>
        <dbReference type="ChEBI" id="CHEBI:33019"/>
        <dbReference type="ChEBI" id="CHEBI:57287"/>
        <dbReference type="ChEBI" id="CHEBI:58950"/>
        <dbReference type="ChEBI" id="CHEBI:138261"/>
        <dbReference type="ChEBI" id="CHEBI:456215"/>
    </reaction>
    <physiologicalReaction direction="left-to-right" evidence="5">
        <dbReference type="Rhea" id="RHEA:54537"/>
    </physiologicalReaction>
</comment>
<dbReference type="OrthoDB" id="288590at2759"/>
<dbReference type="SUPFAM" id="SSF56801">
    <property type="entry name" value="Acetyl-CoA synthetase-like"/>
    <property type="match status" value="1"/>
</dbReference>
<evidence type="ECO:0000256" key="3">
    <source>
        <dbReference type="ARBA" id="ARBA00022832"/>
    </source>
</evidence>
<evidence type="ECO:0000256" key="4">
    <source>
        <dbReference type="ARBA" id="ARBA00026121"/>
    </source>
</evidence>
<comment type="caution">
    <text evidence="11">The sequence shown here is derived from an EMBL/GenBank/DDBJ whole genome shotgun (WGS) entry which is preliminary data.</text>
</comment>
<dbReference type="InterPro" id="IPR000873">
    <property type="entry name" value="AMP-dep_synth/lig_dom"/>
</dbReference>
<dbReference type="Gene3D" id="3.30.300.30">
    <property type="match status" value="1"/>
</dbReference>
<feature type="domain" description="AMP-dependent synthetase/ligase" evidence="9">
    <location>
        <begin position="68"/>
        <end position="407"/>
    </location>
</feature>
<keyword evidence="12" id="KW-1185">Reference proteome</keyword>
<keyword evidence="3" id="KW-0443">Lipid metabolism</keyword>
<dbReference type="InterPro" id="IPR025110">
    <property type="entry name" value="AMP-bd_C"/>
</dbReference>
<evidence type="ECO:0000259" key="10">
    <source>
        <dbReference type="Pfam" id="PF13193"/>
    </source>
</evidence>
<dbReference type="Pfam" id="PF00501">
    <property type="entry name" value="AMP-binding"/>
    <property type="match status" value="1"/>
</dbReference>
<dbReference type="GO" id="GO:0005324">
    <property type="term" value="F:long-chain fatty acid transmembrane transporter activity"/>
    <property type="evidence" value="ECO:0007669"/>
    <property type="project" value="TreeGrafter"/>
</dbReference>
<evidence type="ECO:0000256" key="2">
    <source>
        <dbReference type="ARBA" id="ARBA00022598"/>
    </source>
</evidence>
<dbReference type="PANTHER" id="PTHR43107:SF22">
    <property type="entry name" value="VERY LONG-CHAIN ACYL-COA SYNTHETASE"/>
    <property type="match status" value="1"/>
</dbReference>
<keyword evidence="8" id="KW-0472">Membrane</keyword>
<dbReference type="InterPro" id="IPR020845">
    <property type="entry name" value="AMP-binding_CS"/>
</dbReference>
<dbReference type="InterPro" id="IPR045851">
    <property type="entry name" value="AMP-bd_C_sf"/>
</dbReference>
<comment type="similarity">
    <text evidence="1">Belongs to the ATP-dependent AMP-binding enzyme family.</text>
</comment>
<protein>
    <recommendedName>
        <fullName evidence="4">long-chain-fatty-acid--CoA ligase</fullName>
        <ecNumber evidence="4">6.2.1.3</ecNumber>
    </recommendedName>
    <alternativeName>
        <fullName evidence="6">Long-chain-fatty-acid--CoA ligase</fullName>
    </alternativeName>
</protein>
<evidence type="ECO:0000256" key="6">
    <source>
        <dbReference type="ARBA" id="ARBA00041297"/>
    </source>
</evidence>
<dbReference type="FunFam" id="3.30.300.30:FF:000002">
    <property type="entry name" value="Long-chain fatty acid transport protein 1"/>
    <property type="match status" value="1"/>
</dbReference>
<feature type="domain" description="AMP-binding enzyme C-terminal" evidence="10">
    <location>
        <begin position="486"/>
        <end position="562"/>
    </location>
</feature>
<evidence type="ECO:0000313" key="11">
    <source>
        <dbReference type="EMBL" id="PIK45725.1"/>
    </source>
</evidence>
<name>A0A2G8KCN7_STIJA</name>
<evidence type="ECO:0000256" key="7">
    <source>
        <dbReference type="ARBA" id="ARBA00048666"/>
    </source>
</evidence>
<dbReference type="STRING" id="307972.A0A2G8KCN7"/>
<dbReference type="PANTHER" id="PTHR43107">
    <property type="entry name" value="LONG-CHAIN FATTY ACID TRANSPORT PROTEIN"/>
    <property type="match status" value="1"/>
</dbReference>
<keyword evidence="2" id="KW-0436">Ligase</keyword>
<organism evidence="11 12">
    <name type="scientific">Stichopus japonicus</name>
    <name type="common">Sea cucumber</name>
    <dbReference type="NCBI Taxonomy" id="307972"/>
    <lineage>
        <taxon>Eukaryota</taxon>
        <taxon>Metazoa</taxon>
        <taxon>Echinodermata</taxon>
        <taxon>Eleutherozoa</taxon>
        <taxon>Echinozoa</taxon>
        <taxon>Holothuroidea</taxon>
        <taxon>Aspidochirotacea</taxon>
        <taxon>Aspidochirotida</taxon>
        <taxon>Stichopodidae</taxon>
        <taxon>Apostichopus</taxon>
    </lineage>
</organism>
<dbReference type="EC" id="6.2.1.3" evidence="4"/>
<dbReference type="Proteomes" id="UP000230750">
    <property type="component" value="Unassembled WGS sequence"/>
</dbReference>
<gene>
    <name evidence="11" type="ORF">BSL78_17405</name>
</gene>
<sequence>MPSFHTSVVRYCAYTLLGASIPCFIVYVLYPSIANDLSYLSHHFRLQSHRKKKRQAKFTVLDRFEELAVKKQGSQIFLLYENQQYTYSDVNRQANRITNYLVGNGVKTRDVVCLLMYNEPGFVWAWLGIIKCGATAAFLNTHIRGKSLLHCIKITSANKIICGCDEELVETLKEIKANLDDLGIEIYVMGVSDKPLPEDFKDLTRLSLNSSDENNLLSVREKDEFWTVPCVYMYTSGTTGLPKAVKLSHRRMVNSSTQMSFYDMGPDDILYICLPLYHASAFLVGLTNVINAGGSAAIRKRFSVREFWRDVRRYRVTVIQYIGETARYLVQAPRSDEDGVYPHGGIRFAVGNGLPADIWEEFQTRFNIKYICEFFAASDGNFMSINYDGKVGTAGRYTPLLKLFLIDLRIIECDLETAEPKRDPDGLCITCPRGQAGLLASQITDRTPFDGYIGDRTVTENFQFIYLYVFVHGIIRWKGENVATTEVELSLLESPQIESANVYGVKIEGRDGRAGMASLILRNNATLDCPALYKHITERLPSYACPKFVRIKDTLEVTGTFKLRKVNLVKEGFDPRTITDPLYYMNDTEKTYSPLDEEAYNEVQSGVIKL</sequence>
<evidence type="ECO:0000256" key="8">
    <source>
        <dbReference type="SAM" id="Phobius"/>
    </source>
</evidence>
<feature type="transmembrane region" description="Helical" evidence="8">
    <location>
        <begin position="12"/>
        <end position="30"/>
    </location>
</feature>
<evidence type="ECO:0000256" key="5">
    <source>
        <dbReference type="ARBA" id="ARBA00036527"/>
    </source>
</evidence>
<dbReference type="GO" id="GO:0005789">
    <property type="term" value="C:endoplasmic reticulum membrane"/>
    <property type="evidence" value="ECO:0007669"/>
    <property type="project" value="TreeGrafter"/>
</dbReference>
<evidence type="ECO:0000313" key="12">
    <source>
        <dbReference type="Proteomes" id="UP000230750"/>
    </source>
</evidence>